<keyword evidence="4" id="KW-0479">Metal-binding</keyword>
<evidence type="ECO:0000256" key="8">
    <source>
        <dbReference type="ARBA" id="ARBA00025737"/>
    </source>
</evidence>
<dbReference type="EMBL" id="JAGKSP010000004">
    <property type="protein sequence ID" value="MBP3963558.1"/>
    <property type="molecule type" value="Genomic_DNA"/>
</dbReference>
<reference evidence="12 13" key="1">
    <citation type="submission" date="2021-04" db="EMBL/GenBank/DDBJ databases">
        <title>Paenibacillus sp. DLE-14 whole genome sequence.</title>
        <authorList>
            <person name="Ham Y.J."/>
        </authorList>
    </citation>
    <scope>NUCLEOTIDE SEQUENCE [LARGE SCALE GENOMIC DNA]</scope>
    <source>
        <strain evidence="12 13">DLE-14</strain>
    </source>
</reference>
<feature type="domain" description="Dyp-type peroxidase C-terminal" evidence="10">
    <location>
        <begin position="1"/>
        <end position="48"/>
    </location>
</feature>
<evidence type="ECO:0000256" key="2">
    <source>
        <dbReference type="ARBA" id="ARBA00022559"/>
    </source>
</evidence>
<comment type="caution">
    <text evidence="12">The sequence shown here is derived from an EMBL/GenBank/DDBJ whole genome shotgun (WGS) entry which is preliminary data.</text>
</comment>
<comment type="cofactor">
    <cofactor evidence="1">
        <name>heme b</name>
        <dbReference type="ChEBI" id="CHEBI:60344"/>
    </cofactor>
</comment>
<keyword evidence="5" id="KW-0732">Signal</keyword>
<dbReference type="PANTHER" id="PTHR30521:SF4">
    <property type="entry name" value="DEFERROCHELATASE"/>
    <property type="match status" value="1"/>
</dbReference>
<proteinExistence type="inferred from homology"/>
<evidence type="ECO:0000256" key="6">
    <source>
        <dbReference type="ARBA" id="ARBA00023002"/>
    </source>
</evidence>
<evidence type="ECO:0000256" key="7">
    <source>
        <dbReference type="ARBA" id="ARBA00023004"/>
    </source>
</evidence>
<evidence type="ECO:0000313" key="12">
    <source>
        <dbReference type="EMBL" id="MBP3963558.1"/>
    </source>
</evidence>
<dbReference type="GO" id="GO:0004601">
    <property type="term" value="F:peroxidase activity"/>
    <property type="evidence" value="ECO:0007669"/>
    <property type="project" value="UniProtKB-KW"/>
</dbReference>
<evidence type="ECO:0000256" key="9">
    <source>
        <dbReference type="SAM" id="MobiDB-lite"/>
    </source>
</evidence>
<feature type="region of interest" description="Disordered" evidence="9">
    <location>
        <begin position="29"/>
        <end position="49"/>
    </location>
</feature>
<name>A0ABS5CC99_9BACL</name>
<sequence length="67" mass="7641">MAGGSYMVVRRIRIRVEVWDRSTLKDQEDTFGRHRHSGAPIGSQNERDKVDLAAKDGKGFSRLECLH</sequence>
<keyword evidence="6" id="KW-0560">Oxidoreductase</keyword>
<organism evidence="12 13">
    <name type="scientific">Paenibacillus lignilyticus</name>
    <dbReference type="NCBI Taxonomy" id="1172615"/>
    <lineage>
        <taxon>Bacteria</taxon>
        <taxon>Bacillati</taxon>
        <taxon>Bacillota</taxon>
        <taxon>Bacilli</taxon>
        <taxon>Bacillales</taxon>
        <taxon>Paenibacillaceae</taxon>
        <taxon>Paenibacillus</taxon>
    </lineage>
</organism>
<dbReference type="InterPro" id="IPR006314">
    <property type="entry name" value="Dyp_peroxidase"/>
</dbReference>
<dbReference type="InterPro" id="IPR048328">
    <property type="entry name" value="Dyp_perox_C"/>
</dbReference>
<keyword evidence="13" id="KW-1185">Reference proteome</keyword>
<evidence type="ECO:0000256" key="1">
    <source>
        <dbReference type="ARBA" id="ARBA00001970"/>
    </source>
</evidence>
<comment type="similarity">
    <text evidence="8">Belongs to the DyP-type peroxidase family.</text>
</comment>
<keyword evidence="2 12" id="KW-0575">Peroxidase</keyword>
<dbReference type="Pfam" id="PF20628">
    <property type="entry name" value="Dyp_perox_C"/>
    <property type="match status" value="1"/>
</dbReference>
<dbReference type="EMBL" id="JAGKSP010000001">
    <property type="protein sequence ID" value="MBP3961771.1"/>
    <property type="molecule type" value="Genomic_DNA"/>
</dbReference>
<evidence type="ECO:0000256" key="5">
    <source>
        <dbReference type="ARBA" id="ARBA00022729"/>
    </source>
</evidence>
<dbReference type="Proteomes" id="UP000673394">
    <property type="component" value="Unassembled WGS sequence"/>
</dbReference>
<gene>
    <name evidence="11" type="ORF">I8J30_03540</name>
    <name evidence="12" type="ORF">I8J30_12655</name>
</gene>
<accession>A0ABS5CC99</accession>
<keyword evidence="3" id="KW-0349">Heme</keyword>
<evidence type="ECO:0000256" key="4">
    <source>
        <dbReference type="ARBA" id="ARBA00022723"/>
    </source>
</evidence>
<evidence type="ECO:0000313" key="13">
    <source>
        <dbReference type="Proteomes" id="UP000673394"/>
    </source>
</evidence>
<evidence type="ECO:0000313" key="11">
    <source>
        <dbReference type="EMBL" id="MBP3961771.1"/>
    </source>
</evidence>
<dbReference type="InterPro" id="IPR011008">
    <property type="entry name" value="Dimeric_a/b-barrel"/>
</dbReference>
<evidence type="ECO:0000259" key="10">
    <source>
        <dbReference type="Pfam" id="PF20628"/>
    </source>
</evidence>
<evidence type="ECO:0000256" key="3">
    <source>
        <dbReference type="ARBA" id="ARBA00022617"/>
    </source>
</evidence>
<dbReference type="PANTHER" id="PTHR30521">
    <property type="entry name" value="DEFERROCHELATASE/PEROXIDASE"/>
    <property type="match status" value="1"/>
</dbReference>
<dbReference type="SUPFAM" id="SSF54909">
    <property type="entry name" value="Dimeric alpha+beta barrel"/>
    <property type="match status" value="1"/>
</dbReference>
<keyword evidence="7" id="KW-0408">Iron</keyword>
<protein>
    <submittedName>
        <fullName evidence="12">Dyp-type peroxidase</fullName>
    </submittedName>
</protein>